<dbReference type="GO" id="GO:0005764">
    <property type="term" value="C:lysosome"/>
    <property type="evidence" value="ECO:0007669"/>
    <property type="project" value="TreeGrafter"/>
</dbReference>
<dbReference type="PANTHER" id="PTHR47966:SF51">
    <property type="entry name" value="BETA-SITE APP-CLEAVING ENZYME, ISOFORM A-RELATED"/>
    <property type="match status" value="1"/>
</dbReference>
<evidence type="ECO:0000256" key="9">
    <source>
        <dbReference type="PIRSR" id="PIRSR601461-2"/>
    </source>
</evidence>
<dbReference type="PROSITE" id="PS51767">
    <property type="entry name" value="PEPTIDASE_A1"/>
    <property type="match status" value="1"/>
</dbReference>
<evidence type="ECO:0000256" key="6">
    <source>
        <dbReference type="ARBA" id="ARBA00023157"/>
    </source>
</evidence>
<protein>
    <recommendedName>
        <fullName evidence="12">Peptidase A1 domain-containing protein</fullName>
    </recommendedName>
</protein>
<dbReference type="PRINTS" id="PR00792">
    <property type="entry name" value="PEPSIN"/>
</dbReference>
<keyword evidence="3" id="KW-0732">Signal</keyword>
<evidence type="ECO:0000256" key="7">
    <source>
        <dbReference type="ARBA" id="ARBA00023180"/>
    </source>
</evidence>
<feature type="domain" description="Peptidase A1" evidence="12">
    <location>
        <begin position="85"/>
        <end position="388"/>
    </location>
</feature>
<feature type="non-terminal residue" evidence="13">
    <location>
        <position position="1"/>
    </location>
</feature>
<keyword evidence="11" id="KW-1133">Transmembrane helix</keyword>
<evidence type="ECO:0000256" key="3">
    <source>
        <dbReference type="ARBA" id="ARBA00022729"/>
    </source>
</evidence>
<dbReference type="InterPro" id="IPR001461">
    <property type="entry name" value="Aspartic_peptidase_A1"/>
</dbReference>
<feature type="disulfide bond" evidence="9">
    <location>
        <begin position="116"/>
        <end position="124"/>
    </location>
</feature>
<keyword evidence="7" id="KW-0325">Glycoprotein</keyword>
<evidence type="ECO:0000259" key="12">
    <source>
        <dbReference type="PROSITE" id="PS51767"/>
    </source>
</evidence>
<evidence type="ECO:0000256" key="8">
    <source>
        <dbReference type="PIRSR" id="PIRSR601461-1"/>
    </source>
</evidence>
<keyword evidence="4 10" id="KW-0064">Aspartyl protease</keyword>
<feature type="active site" evidence="8">
    <location>
        <position position="290"/>
    </location>
</feature>
<dbReference type="FunFam" id="2.40.70.10:FF:000009">
    <property type="entry name" value="Aspartic proteinase A1"/>
    <property type="match status" value="1"/>
</dbReference>
<dbReference type="Gene3D" id="2.40.70.10">
    <property type="entry name" value="Acid Proteases"/>
    <property type="match status" value="2"/>
</dbReference>
<gene>
    <name evidence="13" type="ORF">g.4922</name>
</gene>
<name>A0A1B6GKE5_9HEMI</name>
<reference evidence="13" key="1">
    <citation type="submission" date="2015-11" db="EMBL/GenBank/DDBJ databases">
        <title>De novo transcriptome assembly of four potential Pierce s Disease insect vectors from Arizona vineyards.</title>
        <authorList>
            <person name="Tassone E.E."/>
        </authorList>
    </citation>
    <scope>NUCLEOTIDE SEQUENCE</scope>
</reference>
<keyword evidence="5 10" id="KW-0378">Hydrolase</keyword>
<dbReference type="SUPFAM" id="SSF50630">
    <property type="entry name" value="Acid proteases"/>
    <property type="match status" value="1"/>
</dbReference>
<evidence type="ECO:0000256" key="2">
    <source>
        <dbReference type="ARBA" id="ARBA00022670"/>
    </source>
</evidence>
<dbReference type="EMBL" id="GECZ01006850">
    <property type="protein sequence ID" value="JAS62919.1"/>
    <property type="molecule type" value="Transcribed_RNA"/>
</dbReference>
<evidence type="ECO:0000256" key="1">
    <source>
        <dbReference type="ARBA" id="ARBA00007447"/>
    </source>
</evidence>
<dbReference type="InterPro" id="IPR021109">
    <property type="entry name" value="Peptidase_aspartic_dom_sf"/>
</dbReference>
<dbReference type="Pfam" id="PF00026">
    <property type="entry name" value="Asp"/>
    <property type="match status" value="1"/>
</dbReference>
<evidence type="ECO:0000256" key="5">
    <source>
        <dbReference type="ARBA" id="ARBA00022801"/>
    </source>
</evidence>
<proteinExistence type="inferred from homology"/>
<feature type="active site" evidence="8">
    <location>
        <position position="103"/>
    </location>
</feature>
<feature type="disulfide bond" evidence="9">
    <location>
        <begin position="281"/>
        <end position="285"/>
    </location>
</feature>
<keyword evidence="11" id="KW-0472">Membrane</keyword>
<evidence type="ECO:0000256" key="10">
    <source>
        <dbReference type="RuleBase" id="RU000454"/>
    </source>
</evidence>
<evidence type="ECO:0000256" key="11">
    <source>
        <dbReference type="SAM" id="Phobius"/>
    </source>
</evidence>
<dbReference type="PANTHER" id="PTHR47966">
    <property type="entry name" value="BETA-SITE APP-CLEAVING ENZYME, ISOFORM A-RELATED"/>
    <property type="match status" value="1"/>
</dbReference>
<dbReference type="GO" id="GO:0006508">
    <property type="term" value="P:proteolysis"/>
    <property type="evidence" value="ECO:0007669"/>
    <property type="project" value="UniProtKB-KW"/>
</dbReference>
<dbReference type="AlphaFoldDB" id="A0A1B6GKE5"/>
<keyword evidence="2 10" id="KW-0645">Protease</keyword>
<comment type="similarity">
    <text evidence="1 10">Belongs to the peptidase A1 family.</text>
</comment>
<sequence length="388" mass="43160">PLVLSFRTLLFTVFKALQMQLIRFLVFFLLYALTTVYVSCLVRVPLKRCELHNRTSEDFLLKFSGPKKHSDGSIESLKNYMDAQYYGEISIGTPPQIFTVVFDTGSSNLWVPSKDCNAIVSWACIKNNKYDSTKSETYVKNGTAFHIEYGTGKLSGFLSTDSVQIAGLTVKSQTFAEATNIPGFTFLMAKFDGILGLAYNSISQKHVVPVFYNMNDQGLVPDPIFSFYLNRDPKSEMGGEIIFGGSDEKLYKPPFVYLDVVEKAYWKVKMDAVGVSGKSFCEGGCFAILDTGTSLITGPSAEIEQLNAILGAQQVKGAYIIDCDKVNSLPTIEFVLGDHSFTLDGNDYILKVTQFTKTICMSGFMGMDIPNRPMWILGDVFIGKYYTE</sequence>
<accession>A0A1B6GKE5</accession>
<feature type="disulfide bond" evidence="9">
    <location>
        <begin position="323"/>
        <end position="360"/>
    </location>
</feature>
<dbReference type="InterPro" id="IPR001969">
    <property type="entry name" value="Aspartic_peptidase_AS"/>
</dbReference>
<feature type="non-terminal residue" evidence="13">
    <location>
        <position position="388"/>
    </location>
</feature>
<dbReference type="GO" id="GO:0004190">
    <property type="term" value="F:aspartic-type endopeptidase activity"/>
    <property type="evidence" value="ECO:0007669"/>
    <property type="project" value="UniProtKB-KW"/>
</dbReference>
<evidence type="ECO:0000256" key="4">
    <source>
        <dbReference type="ARBA" id="ARBA00022750"/>
    </source>
</evidence>
<keyword evidence="11" id="KW-0812">Transmembrane</keyword>
<evidence type="ECO:0000313" key="13">
    <source>
        <dbReference type="EMBL" id="JAS62919.1"/>
    </source>
</evidence>
<dbReference type="FunFam" id="2.40.70.10:FF:000002">
    <property type="entry name" value="Vacuolar aspartic proteinase"/>
    <property type="match status" value="1"/>
</dbReference>
<feature type="transmembrane region" description="Helical" evidence="11">
    <location>
        <begin position="20"/>
        <end position="44"/>
    </location>
</feature>
<keyword evidence="6 9" id="KW-1015">Disulfide bond</keyword>
<dbReference type="InterPro" id="IPR033121">
    <property type="entry name" value="PEPTIDASE_A1"/>
</dbReference>
<organism evidence="13">
    <name type="scientific">Cuerna arida</name>
    <dbReference type="NCBI Taxonomy" id="1464854"/>
    <lineage>
        <taxon>Eukaryota</taxon>
        <taxon>Metazoa</taxon>
        <taxon>Ecdysozoa</taxon>
        <taxon>Arthropoda</taxon>
        <taxon>Hexapoda</taxon>
        <taxon>Insecta</taxon>
        <taxon>Pterygota</taxon>
        <taxon>Neoptera</taxon>
        <taxon>Paraneoptera</taxon>
        <taxon>Hemiptera</taxon>
        <taxon>Auchenorrhyncha</taxon>
        <taxon>Membracoidea</taxon>
        <taxon>Cicadellidae</taxon>
        <taxon>Cicadellinae</taxon>
        <taxon>Proconiini</taxon>
        <taxon>Cuerna</taxon>
    </lineage>
</organism>
<dbReference type="PROSITE" id="PS00141">
    <property type="entry name" value="ASP_PROTEASE"/>
    <property type="match status" value="2"/>
</dbReference>